<keyword evidence="12" id="KW-0170">Cobalt</keyword>
<dbReference type="InterPro" id="IPR011650">
    <property type="entry name" value="Peptidase_M20_dimer"/>
</dbReference>
<evidence type="ECO:0000313" key="17">
    <source>
        <dbReference type="Proteomes" id="UP000012527"/>
    </source>
</evidence>
<evidence type="ECO:0000256" key="5">
    <source>
        <dbReference type="ARBA" id="ARBA00022391"/>
    </source>
</evidence>
<dbReference type="HAMAP" id="MF_01690">
    <property type="entry name" value="DapE"/>
    <property type="match status" value="1"/>
</dbReference>
<dbReference type="SUPFAM" id="SSF55031">
    <property type="entry name" value="Bacterial exopeptidase dimerisation domain"/>
    <property type="match status" value="1"/>
</dbReference>
<comment type="caution">
    <text evidence="16">The sequence shown here is derived from an EMBL/GenBank/DDBJ whole genome shotgun (WGS) entry which is preliminary data.</text>
</comment>
<keyword evidence="8" id="KW-0378">Hydrolase</keyword>
<keyword evidence="6" id="KW-0028">Amino-acid biosynthesis</keyword>
<dbReference type="SUPFAM" id="SSF53187">
    <property type="entry name" value="Zn-dependent exopeptidases"/>
    <property type="match status" value="1"/>
</dbReference>
<comment type="subunit">
    <text evidence="3">Homodimer.</text>
</comment>
<dbReference type="NCBIfam" id="TIGR01246">
    <property type="entry name" value="dapE_proteo"/>
    <property type="match status" value="1"/>
</dbReference>
<evidence type="ECO:0000256" key="3">
    <source>
        <dbReference type="ARBA" id="ARBA00011738"/>
    </source>
</evidence>
<dbReference type="Gene3D" id="3.40.630.10">
    <property type="entry name" value="Zn peptidases"/>
    <property type="match status" value="2"/>
</dbReference>
<dbReference type="InterPro" id="IPR005941">
    <property type="entry name" value="DapE_proteobac"/>
</dbReference>
<evidence type="ECO:0000256" key="1">
    <source>
        <dbReference type="ARBA" id="ARBA00005130"/>
    </source>
</evidence>
<evidence type="ECO:0000256" key="14">
    <source>
        <dbReference type="NCBIfam" id="TIGR01246"/>
    </source>
</evidence>
<evidence type="ECO:0000256" key="11">
    <source>
        <dbReference type="ARBA" id="ARBA00023154"/>
    </source>
</evidence>
<evidence type="ECO:0000313" key="16">
    <source>
        <dbReference type="EMBL" id="EMZ39965.1"/>
    </source>
</evidence>
<dbReference type="Pfam" id="PF07687">
    <property type="entry name" value="M20_dimer"/>
    <property type="match status" value="1"/>
</dbReference>
<gene>
    <name evidence="16" type="ORF">C826_00791</name>
</gene>
<evidence type="ECO:0000256" key="10">
    <source>
        <dbReference type="ARBA" id="ARBA00022915"/>
    </source>
</evidence>
<dbReference type="GO" id="GO:0009014">
    <property type="term" value="F:succinyl-diaminopimelate desuccinylase activity"/>
    <property type="evidence" value="ECO:0007669"/>
    <property type="project" value="UniProtKB-UniRule"/>
</dbReference>
<dbReference type="InterPro" id="IPR002933">
    <property type="entry name" value="Peptidase_M20"/>
</dbReference>
<dbReference type="GO" id="GO:0019877">
    <property type="term" value="P:diaminopimelate biosynthetic process"/>
    <property type="evidence" value="ECO:0007669"/>
    <property type="project" value="UniProtKB-KW"/>
</dbReference>
<reference evidence="16 17" key="1">
    <citation type="submission" date="2013-02" db="EMBL/GenBank/DDBJ databases">
        <title>The Genome Sequence of Helicobacter bilis WiWa.</title>
        <authorList>
            <consortium name="The Broad Institute Genome Sequencing Platform"/>
            <person name="Ward D."/>
            <person name="Overstreet A.-M.C."/>
            <person name="Ramer-Tait A.E."/>
            <person name="Phillips G.J."/>
            <person name="Wannemuehler M.J."/>
            <person name="Walker B."/>
            <person name="Young S.K."/>
            <person name="Zeng Q."/>
            <person name="Gargeya S."/>
            <person name="Fitzgerald M."/>
            <person name="Haas B."/>
            <person name="Abouelleil A."/>
            <person name="Alvarado L."/>
            <person name="Arachchi H.M."/>
            <person name="Berlin A.M."/>
            <person name="Chapman S.B."/>
            <person name="Dewar J."/>
            <person name="Goldberg J."/>
            <person name="Griggs A."/>
            <person name="Gujja S."/>
            <person name="Hansen M."/>
            <person name="Howarth C."/>
            <person name="Imamovic A."/>
            <person name="Larimer J."/>
            <person name="McCowan C."/>
            <person name="Murphy C."/>
            <person name="Neiman D."/>
            <person name="Pearson M."/>
            <person name="Priest M."/>
            <person name="Roberts A."/>
            <person name="Saif S."/>
            <person name="Shea T."/>
            <person name="Sisk P."/>
            <person name="Sykes S."/>
            <person name="Wortman J."/>
            <person name="Nusbaum C."/>
            <person name="Birren B."/>
        </authorList>
    </citation>
    <scope>NUCLEOTIDE SEQUENCE [LARGE SCALE GENOMIC DNA]</scope>
    <source>
        <strain evidence="16 17">WiWa</strain>
    </source>
</reference>
<keyword evidence="11" id="KW-0457">Lysine biosynthesis</keyword>
<dbReference type="NCBIfam" id="NF009557">
    <property type="entry name" value="PRK13009.1"/>
    <property type="match status" value="1"/>
</dbReference>
<protein>
    <recommendedName>
        <fullName evidence="5 14">Succinyl-diaminopimelate desuccinylase</fullName>
        <ecNumber evidence="4 14">3.5.1.18</ecNumber>
    </recommendedName>
</protein>
<evidence type="ECO:0000256" key="6">
    <source>
        <dbReference type="ARBA" id="ARBA00022605"/>
    </source>
</evidence>
<dbReference type="EMBL" id="AQFW01000007">
    <property type="protein sequence ID" value="EMZ39965.1"/>
    <property type="molecule type" value="Genomic_DNA"/>
</dbReference>
<organism evidence="16 17">
    <name type="scientific">Helicobacter bilis WiWa</name>
    <dbReference type="NCBI Taxonomy" id="1235804"/>
    <lineage>
        <taxon>Bacteria</taxon>
        <taxon>Pseudomonadati</taxon>
        <taxon>Campylobacterota</taxon>
        <taxon>Epsilonproteobacteria</taxon>
        <taxon>Campylobacterales</taxon>
        <taxon>Helicobacteraceae</taxon>
        <taxon>Helicobacter</taxon>
    </lineage>
</organism>
<accession>N2BNF8</accession>
<dbReference type="Proteomes" id="UP000012527">
    <property type="component" value="Unassembled WGS sequence"/>
</dbReference>
<dbReference type="HOGENOM" id="CLU_021802_4_0_7"/>
<dbReference type="AlphaFoldDB" id="N2BNF8"/>
<evidence type="ECO:0000256" key="12">
    <source>
        <dbReference type="ARBA" id="ARBA00023285"/>
    </source>
</evidence>
<dbReference type="PANTHER" id="PTHR43808:SF31">
    <property type="entry name" value="N-ACETYL-L-CITRULLINE DEACETYLASE"/>
    <property type="match status" value="1"/>
</dbReference>
<comment type="catalytic activity">
    <reaction evidence="13">
        <text>N-succinyl-(2S,6S)-2,6-diaminopimelate + H2O = (2S,6S)-2,6-diaminopimelate + succinate</text>
        <dbReference type="Rhea" id="RHEA:22608"/>
        <dbReference type="ChEBI" id="CHEBI:15377"/>
        <dbReference type="ChEBI" id="CHEBI:30031"/>
        <dbReference type="ChEBI" id="CHEBI:57609"/>
        <dbReference type="ChEBI" id="CHEBI:58087"/>
        <dbReference type="EC" id="3.5.1.18"/>
    </reaction>
</comment>
<dbReference type="PATRIC" id="fig|1235804.3.peg.875"/>
<dbReference type="InterPro" id="IPR050072">
    <property type="entry name" value="Peptidase_M20A"/>
</dbReference>
<keyword evidence="10" id="KW-0220">Diaminopimelate biosynthesis</keyword>
<dbReference type="CDD" id="cd03891">
    <property type="entry name" value="M20_DapE_proteobac"/>
    <property type="match status" value="1"/>
</dbReference>
<comment type="similarity">
    <text evidence="2">Belongs to the peptidase M20A family. DapE subfamily.</text>
</comment>
<dbReference type="Pfam" id="PF01546">
    <property type="entry name" value="Peptidase_M20"/>
    <property type="match status" value="1"/>
</dbReference>
<dbReference type="UniPathway" id="UPA00034">
    <property type="reaction ID" value="UER00021"/>
</dbReference>
<dbReference type="GO" id="GO:0046872">
    <property type="term" value="F:metal ion binding"/>
    <property type="evidence" value="ECO:0007669"/>
    <property type="project" value="UniProtKB-KW"/>
</dbReference>
<evidence type="ECO:0000256" key="8">
    <source>
        <dbReference type="ARBA" id="ARBA00022801"/>
    </source>
</evidence>
<keyword evidence="9" id="KW-0862">Zinc</keyword>
<dbReference type="InterPro" id="IPR036264">
    <property type="entry name" value="Bact_exopeptidase_dim_dom"/>
</dbReference>
<dbReference type="GO" id="GO:0009089">
    <property type="term" value="P:lysine biosynthetic process via diaminopimelate"/>
    <property type="evidence" value="ECO:0007669"/>
    <property type="project" value="UniProtKB-UniRule"/>
</dbReference>
<name>N2BNF8_9HELI</name>
<dbReference type="EC" id="3.5.1.18" evidence="4 14"/>
<proteinExistence type="inferred from homology"/>
<feature type="domain" description="Peptidase M20 dimerisation" evidence="15">
    <location>
        <begin position="234"/>
        <end position="335"/>
    </location>
</feature>
<keyword evidence="7" id="KW-0479">Metal-binding</keyword>
<dbReference type="GO" id="GO:0008777">
    <property type="term" value="F:acetylornithine deacetylase activity"/>
    <property type="evidence" value="ECO:0007669"/>
    <property type="project" value="TreeGrafter"/>
</dbReference>
<sequence>MQNSVLIKTQNSFEYVLESRQDLTQGLESVKFITEQNMALEILKKLIQYPTITPLEHGIYEYIQTLLPSFKALHIEKNGVKNVLFYKIPKGYDEKSAWERLNHFCFAGHIDVVKPGGGAAVPKDIYDTENSGQNKGEWSYPPFTPTIHDGYIYGRGTQDMKGGIACFIKALQDFIGENETQMIFSVLLTSDEEGEGIYGTQYMLEILKEKGMLPTYAIVAEPTSTRFAGDTIKVGRRGSINGVIKILGKQGHVAYPEKCINPVELLGSKLGLLAGVNLDSGDCVFSASKLVITDIRGGIEAVNVTPNDLVIMFNVRNSTMTTLESVKSHVDSVLDGLPYTLELKQSSKSFHTKDSVLITLLQDSIHEVAQIQAELSTSGGTSDARFLSEYGVEVVELGLCNDRIHAVDERVSLQDIEQLERIFSTFLKRLLQDGM</sequence>
<evidence type="ECO:0000259" key="15">
    <source>
        <dbReference type="Pfam" id="PF07687"/>
    </source>
</evidence>
<evidence type="ECO:0000256" key="13">
    <source>
        <dbReference type="ARBA" id="ARBA00051301"/>
    </source>
</evidence>
<evidence type="ECO:0000256" key="7">
    <source>
        <dbReference type="ARBA" id="ARBA00022723"/>
    </source>
</evidence>
<dbReference type="GO" id="GO:0006526">
    <property type="term" value="P:L-arginine biosynthetic process"/>
    <property type="evidence" value="ECO:0007669"/>
    <property type="project" value="TreeGrafter"/>
</dbReference>
<evidence type="ECO:0000256" key="9">
    <source>
        <dbReference type="ARBA" id="ARBA00022833"/>
    </source>
</evidence>
<evidence type="ECO:0000256" key="4">
    <source>
        <dbReference type="ARBA" id="ARBA00011921"/>
    </source>
</evidence>
<dbReference type="PANTHER" id="PTHR43808">
    <property type="entry name" value="ACETYLORNITHINE DEACETYLASE"/>
    <property type="match status" value="1"/>
</dbReference>
<evidence type="ECO:0000256" key="2">
    <source>
        <dbReference type="ARBA" id="ARBA00006746"/>
    </source>
</evidence>
<comment type="pathway">
    <text evidence="1">Amino-acid biosynthesis; L-lysine biosynthesis via DAP pathway; LL-2,6-diaminopimelate from (S)-tetrahydrodipicolinate (succinylase route): step 3/3.</text>
</comment>